<dbReference type="RefSeq" id="WP_119593490.1">
    <property type="nucleotide sequence ID" value="NZ_QXFM01000114.1"/>
</dbReference>
<gene>
    <name evidence="1" type="ORF">D2V17_14350</name>
</gene>
<protein>
    <submittedName>
        <fullName evidence="1">Uncharacterized protein</fullName>
    </submittedName>
</protein>
<keyword evidence="2" id="KW-1185">Reference proteome</keyword>
<dbReference type="Proteomes" id="UP000265366">
    <property type="component" value="Unassembled WGS sequence"/>
</dbReference>
<name>A0A3A1P5V4_9SPHN</name>
<proteinExistence type="predicted"/>
<dbReference type="AlphaFoldDB" id="A0A3A1P5V4"/>
<dbReference type="EMBL" id="QXFM01000114">
    <property type="protein sequence ID" value="RIV82979.1"/>
    <property type="molecule type" value="Genomic_DNA"/>
</dbReference>
<evidence type="ECO:0000313" key="2">
    <source>
        <dbReference type="Proteomes" id="UP000265366"/>
    </source>
</evidence>
<sequence length="73" mass="8434">MASTSRNAAYYRKHRLAFERAQRGGITPAEAAQLIEHEERMARLQATAEEFERKYGPATAPFRKWDAAHMLRN</sequence>
<organism evidence="1 2">
    <name type="scientific">Aurantiacibacter xanthus</name>
    <dbReference type="NCBI Taxonomy" id="1784712"/>
    <lineage>
        <taxon>Bacteria</taxon>
        <taxon>Pseudomonadati</taxon>
        <taxon>Pseudomonadota</taxon>
        <taxon>Alphaproteobacteria</taxon>
        <taxon>Sphingomonadales</taxon>
        <taxon>Erythrobacteraceae</taxon>
        <taxon>Aurantiacibacter</taxon>
    </lineage>
</organism>
<reference evidence="1 2" key="1">
    <citation type="submission" date="2018-08" db="EMBL/GenBank/DDBJ databases">
        <title>Erythrobacter zhengii sp.nov., a bacterium isolated from deep-sea sediment.</title>
        <authorList>
            <person name="Fang C."/>
            <person name="Wu Y.-H."/>
            <person name="Sun C."/>
            <person name="Wang H."/>
            <person name="Cheng H."/>
            <person name="Meng F.-X."/>
            <person name="Wang C.-S."/>
            <person name="Xu X.-W."/>
        </authorList>
    </citation>
    <scope>NUCLEOTIDE SEQUENCE [LARGE SCALE GENOMIC DNA]</scope>
    <source>
        <strain evidence="1 2">CCTCC AB 2015396</strain>
    </source>
</reference>
<comment type="caution">
    <text evidence="1">The sequence shown here is derived from an EMBL/GenBank/DDBJ whole genome shotgun (WGS) entry which is preliminary data.</text>
</comment>
<evidence type="ECO:0000313" key="1">
    <source>
        <dbReference type="EMBL" id="RIV82979.1"/>
    </source>
</evidence>
<accession>A0A3A1P5V4</accession>